<evidence type="ECO:0000313" key="1">
    <source>
        <dbReference type="EMBL" id="EHL30477.1"/>
    </source>
</evidence>
<dbReference type="InParanoid" id="G9EQN1"/>
<proteinExistence type="predicted"/>
<dbReference type="AlphaFoldDB" id="G9EQN1"/>
<sequence length="44" mass="5613">MSITGIKWLGIITYHRWFRIYKRLDFVVNWYFKGLDLRLRKFNF</sequence>
<protein>
    <submittedName>
        <fullName evidence="1">Uncharacterized protein</fullName>
    </submittedName>
</protein>
<name>G9EQN1_9GAMM</name>
<organism evidence="1 2">
    <name type="scientific">Legionella drancourtii LLAP12</name>
    <dbReference type="NCBI Taxonomy" id="658187"/>
    <lineage>
        <taxon>Bacteria</taxon>
        <taxon>Pseudomonadati</taxon>
        <taxon>Pseudomonadota</taxon>
        <taxon>Gammaproteobacteria</taxon>
        <taxon>Legionellales</taxon>
        <taxon>Legionellaceae</taxon>
        <taxon>Legionella</taxon>
    </lineage>
</organism>
<accession>G9EQN1</accession>
<keyword evidence="2" id="KW-1185">Reference proteome</keyword>
<evidence type="ECO:0000313" key="2">
    <source>
        <dbReference type="Proteomes" id="UP000002770"/>
    </source>
</evidence>
<reference evidence="1 2" key="1">
    <citation type="journal article" date="2011" name="BMC Genomics">
        <title>Insight into cross-talk between intra-amoebal pathogens.</title>
        <authorList>
            <person name="Gimenez G."/>
            <person name="Bertelli C."/>
            <person name="Moliner C."/>
            <person name="Robert C."/>
            <person name="Raoult D."/>
            <person name="Fournier P.E."/>
            <person name="Greub G."/>
        </authorList>
    </citation>
    <scope>NUCLEOTIDE SEQUENCE [LARGE SCALE GENOMIC DNA]</scope>
    <source>
        <strain evidence="1 2">LLAP12</strain>
    </source>
</reference>
<dbReference type="EMBL" id="JH413830">
    <property type="protein sequence ID" value="EHL30477.1"/>
    <property type="molecule type" value="Genomic_DNA"/>
</dbReference>
<dbReference type="Proteomes" id="UP000002770">
    <property type="component" value="Unassembled WGS sequence"/>
</dbReference>
<gene>
    <name evidence="1" type="ORF">LDG_7579</name>
</gene>
<dbReference type="HOGENOM" id="CLU_3218045_0_0_6"/>